<reference evidence="8" key="1">
    <citation type="journal article" date="2020" name="mSystems">
        <title>Genome- and Community-Level Interaction Insights into Carbon Utilization and Element Cycling Functions of Hydrothermarchaeota in Hydrothermal Sediment.</title>
        <authorList>
            <person name="Zhou Z."/>
            <person name="Liu Y."/>
            <person name="Xu W."/>
            <person name="Pan J."/>
            <person name="Luo Z.H."/>
            <person name="Li M."/>
        </authorList>
    </citation>
    <scope>NUCLEOTIDE SEQUENCE [LARGE SCALE GENOMIC DNA]</scope>
    <source>
        <strain evidence="8">SpSt-658</strain>
    </source>
</reference>
<evidence type="ECO:0000256" key="1">
    <source>
        <dbReference type="ARBA" id="ARBA00006471"/>
    </source>
</evidence>
<dbReference type="Pfam" id="PF00410">
    <property type="entry name" value="Ribosomal_S8"/>
    <property type="match status" value="1"/>
</dbReference>
<dbReference type="EMBL" id="DTCA01000081">
    <property type="protein sequence ID" value="HGM07275.1"/>
    <property type="molecule type" value="Genomic_DNA"/>
</dbReference>
<evidence type="ECO:0000256" key="2">
    <source>
        <dbReference type="ARBA" id="ARBA00022730"/>
    </source>
</evidence>
<dbReference type="GO" id="GO:0005840">
    <property type="term" value="C:ribosome"/>
    <property type="evidence" value="ECO:0007669"/>
    <property type="project" value="UniProtKB-KW"/>
</dbReference>
<dbReference type="GO" id="GO:0019843">
    <property type="term" value="F:rRNA binding"/>
    <property type="evidence" value="ECO:0007669"/>
    <property type="project" value="UniProtKB-UniRule"/>
</dbReference>
<dbReference type="FunFam" id="3.30.1370.30:FF:000001">
    <property type="entry name" value="40S ribosomal protein S15a"/>
    <property type="match status" value="1"/>
</dbReference>
<keyword evidence="3 6" id="KW-0694">RNA-binding</keyword>
<protein>
    <recommendedName>
        <fullName evidence="6">Small ribosomal subunit protein uS8</fullName>
    </recommendedName>
</protein>
<dbReference type="HAMAP" id="MF_01302_A">
    <property type="entry name" value="Ribosomal_uS8_A"/>
    <property type="match status" value="1"/>
</dbReference>
<dbReference type="PROSITE" id="PS00053">
    <property type="entry name" value="RIBOSOMAL_S8"/>
    <property type="match status" value="1"/>
</dbReference>
<evidence type="ECO:0000256" key="7">
    <source>
        <dbReference type="RuleBase" id="RU003660"/>
    </source>
</evidence>
<dbReference type="Gene3D" id="3.30.1370.30">
    <property type="match status" value="1"/>
</dbReference>
<comment type="subunit">
    <text evidence="6">Part of the 30S ribosomal subunit.</text>
</comment>
<dbReference type="Gene3D" id="3.30.1490.10">
    <property type="match status" value="1"/>
</dbReference>
<evidence type="ECO:0000256" key="5">
    <source>
        <dbReference type="ARBA" id="ARBA00023274"/>
    </source>
</evidence>
<dbReference type="GO" id="GO:1990904">
    <property type="term" value="C:ribonucleoprotein complex"/>
    <property type="evidence" value="ECO:0007669"/>
    <property type="project" value="UniProtKB-KW"/>
</dbReference>
<organism evidence="8">
    <name type="scientific">Ignisphaera aggregans</name>
    <dbReference type="NCBI Taxonomy" id="334771"/>
    <lineage>
        <taxon>Archaea</taxon>
        <taxon>Thermoproteota</taxon>
        <taxon>Thermoprotei</taxon>
        <taxon>Desulfurococcales</taxon>
        <taxon>Desulfurococcaceae</taxon>
        <taxon>Ignisphaera</taxon>
    </lineage>
</organism>
<comment type="similarity">
    <text evidence="1 6 7">Belongs to the universal ribosomal protein uS8 family.</text>
</comment>
<gene>
    <name evidence="6" type="primary">rps8</name>
    <name evidence="8" type="ORF">ENU31_02540</name>
</gene>
<dbReference type="NCBIfam" id="NF003115">
    <property type="entry name" value="PRK04034.1"/>
    <property type="match status" value="1"/>
</dbReference>
<keyword evidence="5 6" id="KW-0687">Ribonucleoprotein</keyword>
<evidence type="ECO:0000313" key="8">
    <source>
        <dbReference type="EMBL" id="HGM07275.1"/>
    </source>
</evidence>
<dbReference type="InterPro" id="IPR047863">
    <property type="entry name" value="Ribosomal_uS8_CS"/>
</dbReference>
<comment type="caution">
    <text evidence="8">The sequence shown here is derived from an EMBL/GenBank/DDBJ whole genome shotgun (WGS) entry which is preliminary data.</text>
</comment>
<dbReference type="AlphaFoldDB" id="A0A7C4H592"/>
<dbReference type="PANTHER" id="PTHR11758">
    <property type="entry name" value="40S RIBOSOMAL PROTEIN S15A"/>
    <property type="match status" value="1"/>
</dbReference>
<evidence type="ECO:0000256" key="6">
    <source>
        <dbReference type="HAMAP-Rule" id="MF_01302"/>
    </source>
</evidence>
<dbReference type="InterPro" id="IPR035987">
    <property type="entry name" value="Ribosomal_uS8_sf"/>
</dbReference>
<keyword evidence="4 6" id="KW-0689">Ribosomal protein</keyword>
<evidence type="ECO:0000256" key="4">
    <source>
        <dbReference type="ARBA" id="ARBA00022980"/>
    </source>
</evidence>
<comment type="function">
    <text evidence="6">One of the primary rRNA binding proteins, it binds directly to 16S rRNA central domain where it helps coordinate assembly of the platform of the 30S subunit.</text>
</comment>
<accession>A0A7C4H592</accession>
<dbReference type="GO" id="GO:0003735">
    <property type="term" value="F:structural constituent of ribosome"/>
    <property type="evidence" value="ECO:0007669"/>
    <property type="project" value="InterPro"/>
</dbReference>
<dbReference type="SUPFAM" id="SSF56047">
    <property type="entry name" value="Ribosomal protein S8"/>
    <property type="match status" value="1"/>
</dbReference>
<keyword evidence="2 6" id="KW-0699">rRNA-binding</keyword>
<proteinExistence type="inferred from homology"/>
<evidence type="ECO:0000256" key="3">
    <source>
        <dbReference type="ARBA" id="ARBA00022884"/>
    </source>
</evidence>
<dbReference type="InterPro" id="IPR000630">
    <property type="entry name" value="Ribosomal_uS8"/>
</dbReference>
<sequence length="133" mass="15235">MVVLDTLANALTTLVNAEMRRKSEAIIWPASKLIIRVLRVMQKYGYIGEFEYVDDGRWGKIVVQLLGRINKAGAIKPRWSVKYRELMEMPQWLQKYLPSRDIGILIISTSQGVISHREAIEQKVGGVLLAYVY</sequence>
<dbReference type="GO" id="GO:0006412">
    <property type="term" value="P:translation"/>
    <property type="evidence" value="ECO:0007669"/>
    <property type="project" value="UniProtKB-UniRule"/>
</dbReference>
<name>A0A7C4H592_9CREN</name>